<dbReference type="GO" id="GO:0015276">
    <property type="term" value="F:ligand-gated monoatomic ion channel activity"/>
    <property type="evidence" value="ECO:0007669"/>
    <property type="project" value="InterPro"/>
</dbReference>
<dbReference type="FunFam" id="3.40.190.10:FF:000024">
    <property type="entry name" value="Glutamate receptor, ionotropic, delta 1"/>
    <property type="match status" value="1"/>
</dbReference>
<evidence type="ECO:0000259" key="17">
    <source>
        <dbReference type="SMART" id="SM00079"/>
    </source>
</evidence>
<feature type="region of interest" description="Disordered" evidence="15">
    <location>
        <begin position="695"/>
        <end position="719"/>
    </location>
</feature>
<dbReference type="EMBL" id="LSMT01000106">
    <property type="protein sequence ID" value="PFX27309.1"/>
    <property type="molecule type" value="Genomic_DNA"/>
</dbReference>
<evidence type="ECO:0000256" key="6">
    <source>
        <dbReference type="ARBA" id="ARBA00023065"/>
    </source>
</evidence>
<reference evidence="20" key="1">
    <citation type="journal article" date="2017" name="bioRxiv">
        <title>Comparative analysis of the genomes of Stylophora pistillata and Acropora digitifera provides evidence for extensive differences between species of corals.</title>
        <authorList>
            <person name="Voolstra C.R."/>
            <person name="Li Y."/>
            <person name="Liew Y.J."/>
            <person name="Baumgarten S."/>
            <person name="Zoccola D."/>
            <person name="Flot J.-F."/>
            <person name="Tambutte S."/>
            <person name="Allemand D."/>
            <person name="Aranda M."/>
        </authorList>
    </citation>
    <scope>NUCLEOTIDE SEQUENCE [LARGE SCALE GENOMIC DNA]</scope>
</reference>
<feature type="transmembrane region" description="Helical" evidence="16">
    <location>
        <begin position="406"/>
        <end position="427"/>
    </location>
</feature>
<dbReference type="Gene3D" id="1.10.287.70">
    <property type="match status" value="1"/>
</dbReference>
<evidence type="ECO:0000256" key="16">
    <source>
        <dbReference type="SAM" id="Phobius"/>
    </source>
</evidence>
<keyword evidence="6" id="KW-0406">Ion transport</keyword>
<dbReference type="AlphaFoldDB" id="A0A2B4SDY4"/>
<evidence type="ECO:0000256" key="2">
    <source>
        <dbReference type="ARBA" id="ARBA00022448"/>
    </source>
</evidence>
<dbReference type="InterPro" id="IPR019594">
    <property type="entry name" value="Glu/Gly-bd"/>
</dbReference>
<evidence type="ECO:0000256" key="12">
    <source>
        <dbReference type="PIRSR" id="PIRSR601508-1"/>
    </source>
</evidence>
<keyword evidence="9" id="KW-0325">Glycoprotein</keyword>
<dbReference type="SUPFAM" id="SSF53850">
    <property type="entry name" value="Periplasmic binding protein-like II"/>
    <property type="match status" value="1"/>
</dbReference>
<dbReference type="PRINTS" id="PR00177">
    <property type="entry name" value="NMDARECEPTOR"/>
</dbReference>
<evidence type="ECO:0000256" key="15">
    <source>
        <dbReference type="SAM" id="MobiDB-lite"/>
    </source>
</evidence>
<dbReference type="Gene3D" id="3.40.190.10">
    <property type="entry name" value="Periplasmic binding protein-like II"/>
    <property type="match status" value="2"/>
</dbReference>
<evidence type="ECO:0000256" key="14">
    <source>
        <dbReference type="PIRSR" id="PIRSR601508-3"/>
    </source>
</evidence>
<dbReference type="PANTHER" id="PTHR18966">
    <property type="entry name" value="IONOTROPIC GLUTAMATE RECEPTOR"/>
    <property type="match status" value="1"/>
</dbReference>
<keyword evidence="14" id="KW-1015">Disulfide bond</keyword>
<dbReference type="InterPro" id="IPR001320">
    <property type="entry name" value="Iontro_rcpt_C"/>
</dbReference>
<dbReference type="InterPro" id="IPR028082">
    <property type="entry name" value="Peripla_BP_I"/>
</dbReference>
<keyword evidence="20" id="KW-1185">Reference proteome</keyword>
<keyword evidence="4 16" id="KW-0812">Transmembrane</keyword>
<evidence type="ECO:0000313" key="19">
    <source>
        <dbReference type="EMBL" id="PFX27309.1"/>
    </source>
</evidence>
<evidence type="ECO:0000256" key="13">
    <source>
        <dbReference type="PIRSR" id="PIRSR601508-2"/>
    </source>
</evidence>
<evidence type="ECO:0000256" key="11">
    <source>
        <dbReference type="ARBA" id="ARBA00023303"/>
    </source>
</evidence>
<dbReference type="SUPFAM" id="SSF53822">
    <property type="entry name" value="Periplasmic binding protein-like I"/>
    <property type="match status" value="1"/>
</dbReference>
<evidence type="ECO:0000256" key="7">
    <source>
        <dbReference type="ARBA" id="ARBA00023136"/>
    </source>
</evidence>
<evidence type="ECO:0000256" key="8">
    <source>
        <dbReference type="ARBA" id="ARBA00023170"/>
    </source>
</evidence>
<dbReference type="Pfam" id="PF10613">
    <property type="entry name" value="Lig_chan-Glu_bd"/>
    <property type="match status" value="1"/>
</dbReference>
<keyword evidence="5 16" id="KW-1133">Transmembrane helix</keyword>
<dbReference type="InterPro" id="IPR015683">
    <property type="entry name" value="Ionotropic_Glu_rcpt"/>
</dbReference>
<evidence type="ECO:0000256" key="10">
    <source>
        <dbReference type="ARBA" id="ARBA00023286"/>
    </source>
</evidence>
<keyword evidence="10" id="KW-1071">Ligand-gated ion channel</keyword>
<dbReference type="SMART" id="SM00918">
    <property type="entry name" value="Lig_chan-Glu_bd"/>
    <property type="match status" value="1"/>
</dbReference>
<comment type="caution">
    <text evidence="19">The sequence shown here is derived from an EMBL/GenBank/DDBJ whole genome shotgun (WGS) entry which is preliminary data.</text>
</comment>
<keyword evidence="7 16" id="KW-0472">Membrane</keyword>
<evidence type="ECO:0000256" key="5">
    <source>
        <dbReference type="ARBA" id="ARBA00022989"/>
    </source>
</evidence>
<keyword evidence="2" id="KW-0813">Transport</keyword>
<feature type="disulfide bond" evidence="14">
    <location>
        <begin position="587"/>
        <end position="642"/>
    </location>
</feature>
<dbReference type="Proteomes" id="UP000225706">
    <property type="component" value="Unassembled WGS sequence"/>
</dbReference>
<feature type="domain" description="Ionotropic glutamate receptor C-terminal" evidence="17">
    <location>
        <begin position="279"/>
        <end position="638"/>
    </location>
</feature>
<dbReference type="InterPro" id="IPR001508">
    <property type="entry name" value="Iono_Glu_rcpt_met"/>
</dbReference>
<comment type="subcellular location">
    <subcellularLocation>
        <location evidence="1">Cell membrane</location>
        <topology evidence="1">Multi-pass membrane protein</topology>
    </subcellularLocation>
</comment>
<evidence type="ECO:0000313" key="20">
    <source>
        <dbReference type="Proteomes" id="UP000225706"/>
    </source>
</evidence>
<keyword evidence="11" id="KW-0407">Ion channel</keyword>
<evidence type="ECO:0000259" key="18">
    <source>
        <dbReference type="SMART" id="SM00918"/>
    </source>
</evidence>
<gene>
    <name evidence="19" type="primary">Gria4</name>
    <name evidence="19" type="ORF">AWC38_SpisGene7999</name>
</gene>
<dbReference type="Pfam" id="PF00060">
    <property type="entry name" value="Lig_chan"/>
    <property type="match status" value="1"/>
</dbReference>
<keyword evidence="8 19" id="KW-0675">Receptor</keyword>
<dbReference type="OrthoDB" id="5974682at2759"/>
<dbReference type="FunFam" id="1.10.287.70:FF:000143">
    <property type="entry name" value="Probable glutamate receptor"/>
    <property type="match status" value="1"/>
</dbReference>
<protein>
    <submittedName>
        <fullName evidence="19">Glutamate receptor 4</fullName>
    </submittedName>
</protein>
<evidence type="ECO:0000256" key="9">
    <source>
        <dbReference type="ARBA" id="ARBA00023180"/>
    </source>
</evidence>
<feature type="domain" description="Ionotropic glutamate receptor L-glutamate and glycine-binding" evidence="18">
    <location>
        <begin position="289"/>
        <end position="350"/>
    </location>
</feature>
<feature type="transmembrane region" description="Helical" evidence="16">
    <location>
        <begin position="661"/>
        <end position="684"/>
    </location>
</feature>
<feature type="site" description="Crucial to convey clamshell closure to channel opening" evidence="13">
    <location>
        <position position="506"/>
    </location>
</feature>
<feature type="site" description="Interaction with the cone snail toxin Con-ikot-ikot" evidence="13">
    <location>
        <position position="532"/>
    </location>
</feature>
<keyword evidence="3" id="KW-1003">Cell membrane</keyword>
<evidence type="ECO:0000256" key="1">
    <source>
        <dbReference type="ARBA" id="ARBA00004651"/>
    </source>
</evidence>
<feature type="binding site" evidence="12">
    <location>
        <position position="366"/>
    </location>
    <ligand>
        <name>L-glutamate</name>
        <dbReference type="ChEBI" id="CHEBI:29985"/>
    </ligand>
</feature>
<dbReference type="SUPFAM" id="SSF81324">
    <property type="entry name" value="Voltage-gated potassium channels"/>
    <property type="match status" value="1"/>
</dbReference>
<dbReference type="GO" id="GO:0005886">
    <property type="term" value="C:plasma membrane"/>
    <property type="evidence" value="ECO:0007669"/>
    <property type="project" value="UniProtKB-SubCell"/>
</dbReference>
<feature type="binding site" evidence="12">
    <location>
        <position position="574"/>
    </location>
    <ligand>
        <name>L-glutamate</name>
        <dbReference type="ChEBI" id="CHEBI:29985"/>
    </ligand>
</feature>
<feature type="transmembrane region" description="Helical" evidence="16">
    <location>
        <begin position="477"/>
        <end position="499"/>
    </location>
</feature>
<sequence length="719" mass="81785">MGQWTPVFKKGDRQLAKNDRPITSLVTVNKTFEHMLRFIDNGNTEEYEALKFAVAHSNTKSNISIILKVFNTSTSVGLFDRESRFVEAGYFYLNYKKSTLTMDLIQMAETKDAEDRQKKIWQIIGQIQSYQPEGILLYTGKENTDLILQQVPCQRHFPYQWILQEQVSQNQRSIPDHVVLAFKLPFKSSFVDKHFGSSEQGKFKSTNKLKVKFNGMTGSVQFDDSGNRKDVCLEILNLQNGSFQKIGWWNSTKRAVLYKDPLPNTLPGSSSNGELKGRHFRIVYVKEPPFIMPKENEDGTNSLQGYSIDLLKELSRLLGFTYEMYPSPDGFYGALTENGTWNGMIGEIINGNANMAAAPVTITETREKVVDFTVPYMYYTDDLLVKKTSTEATDLLQFMDPFENGVWIATLGVVALFSVVVFVLNYYSPYGYKDENGRGTSEEFNFFNSVWFSVACMLQQGGDRTPRNLSGRILTGCYWLCILVWVSTYTANLAAFLTVKNAAEPINNLNDILKTSYKLAVVSSTSVSATFRTTQYQPHMKIWKRVQADKTLVKSAGVGVQWVREKDNFAFIYDGPVLRYFAMKRPCDLRVVPGLTTAKGFALTFRAHDPHTDKFTLTILHLHENQFLDSLKRKWWDDANFCSQDEDTTLSRKRLSLKSMLGVYVVLSAGVAVALVTLMAEIYWKRKAERTLANKVRTGNRRPTIPALESNYARRPSAD</sequence>
<feature type="binding site" evidence="12">
    <location>
        <position position="526"/>
    </location>
    <ligand>
        <name>L-glutamate</name>
        <dbReference type="ChEBI" id="CHEBI:29985"/>
    </ligand>
</feature>
<accession>A0A2B4SDY4</accession>
<organism evidence="19 20">
    <name type="scientific">Stylophora pistillata</name>
    <name type="common">Smooth cauliflower coral</name>
    <dbReference type="NCBI Taxonomy" id="50429"/>
    <lineage>
        <taxon>Eukaryota</taxon>
        <taxon>Metazoa</taxon>
        <taxon>Cnidaria</taxon>
        <taxon>Anthozoa</taxon>
        <taxon>Hexacorallia</taxon>
        <taxon>Scleractinia</taxon>
        <taxon>Astrocoeniina</taxon>
        <taxon>Pocilloporidae</taxon>
        <taxon>Stylophora</taxon>
    </lineage>
</organism>
<feature type="binding site" evidence="12">
    <location>
        <position position="361"/>
    </location>
    <ligand>
        <name>L-glutamate</name>
        <dbReference type="ChEBI" id="CHEBI:29985"/>
    </ligand>
</feature>
<dbReference type="SMART" id="SM00079">
    <property type="entry name" value="PBPe"/>
    <property type="match status" value="1"/>
</dbReference>
<dbReference type="GO" id="GO:0038023">
    <property type="term" value="F:signaling receptor activity"/>
    <property type="evidence" value="ECO:0007669"/>
    <property type="project" value="InterPro"/>
</dbReference>
<evidence type="ECO:0000256" key="3">
    <source>
        <dbReference type="ARBA" id="ARBA00022475"/>
    </source>
</evidence>
<evidence type="ECO:0000256" key="4">
    <source>
        <dbReference type="ARBA" id="ARBA00022692"/>
    </source>
</evidence>
<proteinExistence type="predicted"/>
<feature type="binding site" evidence="12">
    <location>
        <position position="359"/>
    </location>
    <ligand>
        <name>L-glutamate</name>
        <dbReference type="ChEBI" id="CHEBI:29985"/>
    </ligand>
</feature>
<name>A0A2B4SDY4_STYPI</name>
<dbReference type="STRING" id="50429.A0A2B4SDY4"/>